<evidence type="ECO:0000259" key="1">
    <source>
        <dbReference type="Pfam" id="PF07978"/>
    </source>
</evidence>
<dbReference type="Gene3D" id="3.30.70.100">
    <property type="match status" value="2"/>
</dbReference>
<accession>A0A521AHX5</accession>
<dbReference type="RefSeq" id="WP_142526334.1">
    <property type="nucleotide sequence ID" value="NZ_CBCSJO010000002.1"/>
</dbReference>
<keyword evidence="3" id="KW-1185">Reference proteome</keyword>
<evidence type="ECO:0000313" key="2">
    <source>
        <dbReference type="EMBL" id="SMO34445.1"/>
    </source>
</evidence>
<dbReference type="AlphaFoldDB" id="A0A521AHX5"/>
<reference evidence="2 3" key="1">
    <citation type="submission" date="2017-05" db="EMBL/GenBank/DDBJ databases">
        <authorList>
            <person name="Varghese N."/>
            <person name="Submissions S."/>
        </authorList>
    </citation>
    <scope>NUCLEOTIDE SEQUENCE [LARGE SCALE GENOMIC DNA]</scope>
    <source>
        <strain evidence="2 3">DSM 19036</strain>
    </source>
</reference>
<organism evidence="2 3">
    <name type="scientific">Pedobacter westerhofensis</name>
    <dbReference type="NCBI Taxonomy" id="425512"/>
    <lineage>
        <taxon>Bacteria</taxon>
        <taxon>Pseudomonadati</taxon>
        <taxon>Bacteroidota</taxon>
        <taxon>Sphingobacteriia</taxon>
        <taxon>Sphingobacteriales</taxon>
        <taxon>Sphingobacteriaceae</taxon>
        <taxon>Pedobacter</taxon>
    </lineage>
</organism>
<dbReference type="Proteomes" id="UP000320300">
    <property type="component" value="Unassembled WGS sequence"/>
</dbReference>
<dbReference type="SUPFAM" id="SSF54909">
    <property type="entry name" value="Dimeric alpha+beta barrel"/>
    <property type="match status" value="1"/>
</dbReference>
<sequence length="267" mass="30665">MKYKSFISIAATLILLLAATTFSIKVYAQKPPAKQFYELVIYHIKDKSQEQRVDQYLSDAFVPAVHRFGIKTVGVFKLAGIDTAADKKIYVLLTYKSLTDFHQLSNKLTTDKELALKGKDYVDAGFDQMPYLRKESILMESFSGMPMLRTPKFSNAKPERVYELRSYESATEKLYRNKLSMFNDGNEMAIFDRIGSQAVFYGEVLAGSHMPNLMYMTTYADMKSRDEHWKAFGSDPDWKKLSAMPEYQHNVSKSAIEFLVPTEYSDF</sequence>
<gene>
    <name evidence="2" type="ORF">SAMN06265348_101219</name>
</gene>
<protein>
    <submittedName>
        <fullName evidence="2">NIPSNAP protein</fullName>
    </submittedName>
</protein>
<dbReference type="InterPro" id="IPR011008">
    <property type="entry name" value="Dimeric_a/b-barrel"/>
</dbReference>
<dbReference type="EMBL" id="FXTN01000001">
    <property type="protein sequence ID" value="SMO34445.1"/>
    <property type="molecule type" value="Genomic_DNA"/>
</dbReference>
<feature type="domain" description="NIPSNAP" evidence="1">
    <location>
        <begin position="162"/>
        <end position="265"/>
    </location>
</feature>
<dbReference type="InterPro" id="IPR012577">
    <property type="entry name" value="NIPSNAP"/>
</dbReference>
<name>A0A521AHX5_9SPHI</name>
<dbReference type="OrthoDB" id="192769at2"/>
<proteinExistence type="predicted"/>
<dbReference type="Pfam" id="PF07978">
    <property type="entry name" value="NIPSNAP"/>
    <property type="match status" value="1"/>
</dbReference>
<evidence type="ECO:0000313" key="3">
    <source>
        <dbReference type="Proteomes" id="UP000320300"/>
    </source>
</evidence>